<dbReference type="SUPFAM" id="SSF53335">
    <property type="entry name" value="S-adenosyl-L-methionine-dependent methyltransferases"/>
    <property type="match status" value="1"/>
</dbReference>
<dbReference type="GO" id="GO:0102710">
    <property type="term" value="F:D-inositol-3-phosphate glycosyltransferase activity"/>
    <property type="evidence" value="ECO:0007669"/>
    <property type="project" value="UniProtKB-EC"/>
</dbReference>
<protein>
    <submittedName>
        <fullName evidence="2">D-inositol-3-phosphate glycosyltransferase</fullName>
        <ecNumber evidence="2">2.4.1.250</ecNumber>
    </submittedName>
</protein>
<dbReference type="OrthoDB" id="9765330at2"/>
<dbReference type="EC" id="2.4.1.250" evidence="2"/>
<evidence type="ECO:0000313" key="2">
    <source>
        <dbReference type="EMBL" id="KJF17957.1"/>
    </source>
</evidence>
<dbReference type="PANTHER" id="PTHR46656">
    <property type="entry name" value="PUTATIVE-RELATED"/>
    <property type="match status" value="1"/>
</dbReference>
<feature type="domain" description="Glycosyl transferase family 1" evidence="1">
    <location>
        <begin position="828"/>
        <end position="956"/>
    </location>
</feature>
<dbReference type="Gene3D" id="3.40.50.150">
    <property type="entry name" value="Vaccinia Virus protein VP39"/>
    <property type="match status" value="1"/>
</dbReference>
<dbReference type="RefSeq" id="WP_052605001.1">
    <property type="nucleotide sequence ID" value="NZ_JXYS01000027.1"/>
</dbReference>
<keyword evidence="3" id="KW-1185">Reference proteome</keyword>
<dbReference type="Pfam" id="PF13489">
    <property type="entry name" value="Methyltransf_23"/>
    <property type="match status" value="1"/>
</dbReference>
<dbReference type="Pfam" id="PF00534">
    <property type="entry name" value="Glycos_transf_1"/>
    <property type="match status" value="2"/>
</dbReference>
<name>A0A0D8HJL9_9ACTN</name>
<dbReference type="Proteomes" id="UP000032360">
    <property type="component" value="Unassembled WGS sequence"/>
</dbReference>
<dbReference type="CDD" id="cd03801">
    <property type="entry name" value="GT4_PimA-like"/>
    <property type="match status" value="1"/>
</dbReference>
<comment type="caution">
    <text evidence="2">The sequence shown here is derived from an EMBL/GenBank/DDBJ whole genome shotgun (WGS) entry which is preliminary data.</text>
</comment>
<evidence type="ECO:0000259" key="1">
    <source>
        <dbReference type="Pfam" id="PF00534"/>
    </source>
</evidence>
<dbReference type="EMBL" id="JXYS01000027">
    <property type="protein sequence ID" value="KJF17957.1"/>
    <property type="molecule type" value="Genomic_DNA"/>
</dbReference>
<dbReference type="CDD" id="cd02440">
    <property type="entry name" value="AdoMet_MTases"/>
    <property type="match status" value="1"/>
</dbReference>
<reference evidence="2 3" key="1">
    <citation type="submission" date="2015-01" db="EMBL/GenBank/DDBJ databases">
        <title>Draft genome of the acidophilic iron oxidizer Acidithrix ferrooxidans strain Py-F3.</title>
        <authorList>
            <person name="Poehlein A."/>
            <person name="Eisen S."/>
            <person name="Schloemann M."/>
            <person name="Johnson B.D."/>
            <person name="Daniel R."/>
            <person name="Muehling M."/>
        </authorList>
    </citation>
    <scope>NUCLEOTIDE SEQUENCE [LARGE SCALE GENOMIC DNA]</scope>
    <source>
        <strain evidence="2 3">Py-F3</strain>
    </source>
</reference>
<keyword evidence="2" id="KW-0328">Glycosyltransferase</keyword>
<dbReference type="PANTHER" id="PTHR46656:SF3">
    <property type="entry name" value="PUTATIVE-RELATED"/>
    <property type="match status" value="1"/>
</dbReference>
<dbReference type="Gene3D" id="3.40.50.2000">
    <property type="entry name" value="Glycogen Phosphorylase B"/>
    <property type="match status" value="2"/>
</dbReference>
<keyword evidence="2" id="KW-0808">Transferase</keyword>
<dbReference type="STRING" id="1280514.AXFE_12420"/>
<dbReference type="SUPFAM" id="SSF53756">
    <property type="entry name" value="UDP-Glycosyltransferase/glycogen phosphorylase"/>
    <property type="match status" value="2"/>
</dbReference>
<accession>A0A0D8HJL9</accession>
<dbReference type="InterPro" id="IPR029063">
    <property type="entry name" value="SAM-dependent_MTases_sf"/>
</dbReference>
<dbReference type="AlphaFoldDB" id="A0A0D8HJL9"/>
<dbReference type="InterPro" id="IPR001296">
    <property type="entry name" value="Glyco_trans_1"/>
</dbReference>
<organism evidence="2 3">
    <name type="scientific">Acidithrix ferrooxidans</name>
    <dbReference type="NCBI Taxonomy" id="1280514"/>
    <lineage>
        <taxon>Bacteria</taxon>
        <taxon>Bacillati</taxon>
        <taxon>Actinomycetota</taxon>
        <taxon>Acidimicrobiia</taxon>
        <taxon>Acidimicrobiales</taxon>
        <taxon>Acidimicrobiaceae</taxon>
        <taxon>Acidithrix</taxon>
    </lineage>
</organism>
<proteinExistence type="predicted"/>
<feature type="domain" description="Glycosyl transferase family 1" evidence="1">
    <location>
        <begin position="155"/>
        <end position="276"/>
    </location>
</feature>
<sequence>MKIVIEGNLDPRGSYGIVNVNLGFELCRLGHEVYFLPLDGNAEIIKALCILNDSRFSDLKFLESDIQCDLRIRQIWPPIWTKRHKDEILIVVQPWEFGSIPIAWIEGVEGVDAVWVPSEYVKKGYLQSGIDSDKVWVIPNGIEHLGSVNSMARNGVKTKLLFVGGTIYRKGIDLLFGALASLEESVLARIELVVKDSGSTSFYQNQSLIPHLVARFPEVAKRMIYIDQHLSRTEVRELIRSSDALIQPYRAEGFAMPILEAMSLGTLAVHTGGGPSGEFCPESASFHIPSKAIVQDMPYVGDLLLSDYAYLREPDQNSLTEIVTEIVNGVDFSHKVDSANAIARKYEWQEVGLLASRAIDQLVQGNAPDDKLSSLGAKLKRFFDGEQINVLPLVSELNLIGDFVSSRDLLGLNIDGNSESSEKFDLISLKKSLDRLAASEIDLWSGGCYRGLVASQLSRRDGKGYFNSFEGDDEVTFRIANFLAQNFTTSKRVVDIGCGQGSMLRALRNRGKSLIGIDEDSRLVSELIDDGFEVIQGFVPNCLNSGEIGAFDGVFMGHIVEHLDSKAAESLIKWIFDNIDDDGILVIQTLDFANSDVSSNGFSLDPTYIRPYSIPLLKKLLRSSGFNVLEGRSRRISEIAPLDIVVVARRPNRGSGQISWASSNEDVVQIDQQSKIHHIGLFDGRSGFSKASIALLQHINLDDLNAKLYFSTMAATSESATADGNTWIPANSIDSLKSDIVVVDLPVLWIESIAPLLRSKYRIARTTFEANPLPGNLVDVLNGFDEVWTMSRFDFEIFRESGVLSEKLRIEPVLPQRVSADINPTARYESKKKEFTFLSIFDFQSRKDPITLVRAFSRVRAKYTGAKLIVKLSGIERDAFFDFLRNSFTSDELKNSLPGMSIITEFLDDQQMDRLYKLADVFVLPSHGEGFGLPFFEAMQRGIVSIAPDQGGQIDYCHASNSFLVRTIETPAVTSSDLKCFRDSNWYQCALEDLTSKMEYALVNSDLLVNMAKSGLVRIENWYEGHTSMQQHLADILNSL</sequence>
<gene>
    <name evidence="2" type="primary">mshA2</name>
    <name evidence="2" type="ORF">AXFE_12420</name>
</gene>
<evidence type="ECO:0000313" key="3">
    <source>
        <dbReference type="Proteomes" id="UP000032360"/>
    </source>
</evidence>